<sequence length="312" mass="33467">MRLVFMGTPTFAVPVLEGMTCLDGSEIVGVYTPPDRPAGRGRIAQSSPVKNYAEEHGLPVFQPANFRSDETKAELAALQPDAIIVAAYGKLLPKPILDLAPLGCLNIHPSLLPRHRGPSPVATTILDGDQVTGVTIMLLDEGMDTGPLIAQHEFFLKGSETTDGLTMALFELGGNLLREILPQWQSGELLSEPQDESLASVTRKLERVDGSADWSLSADELERRARAFTPWPGLFTNWNGNALKLISVAFVASDSAEFEPGTVVATDHPDLPAAVATTKGFLGLKTVQLEGKRAVNVKNFLNGSPSFIGSQL</sequence>
<dbReference type="GO" id="GO:0004479">
    <property type="term" value="F:methionyl-tRNA formyltransferase activity"/>
    <property type="evidence" value="ECO:0007669"/>
    <property type="project" value="UniProtKB-EC"/>
</dbReference>
<evidence type="ECO:0000313" key="7">
    <source>
        <dbReference type="EMBL" id="CUV01357.1"/>
    </source>
</evidence>
<evidence type="ECO:0000256" key="4">
    <source>
        <dbReference type="ARBA" id="ARBA00022917"/>
    </source>
</evidence>
<keyword evidence="4" id="KW-0648">Protein biosynthesis</keyword>
<evidence type="ECO:0000256" key="2">
    <source>
        <dbReference type="ARBA" id="ARBA00012261"/>
    </source>
</evidence>
<dbReference type="CDD" id="cd08704">
    <property type="entry name" value="Met_tRNA_FMT_C"/>
    <property type="match status" value="1"/>
</dbReference>
<dbReference type="InterPro" id="IPR002376">
    <property type="entry name" value="Formyl_transf_N"/>
</dbReference>
<dbReference type="PANTHER" id="PTHR11138:SF5">
    <property type="entry name" value="METHIONYL-TRNA FORMYLTRANSFERASE, MITOCHONDRIAL"/>
    <property type="match status" value="1"/>
</dbReference>
<dbReference type="HAMAP" id="MF_00182">
    <property type="entry name" value="Formyl_trans"/>
    <property type="match status" value="1"/>
</dbReference>
<dbReference type="Pfam" id="PF00551">
    <property type="entry name" value="Formyl_trans_N"/>
    <property type="match status" value="1"/>
</dbReference>
<comment type="similarity">
    <text evidence="1">Belongs to the Fmt family.</text>
</comment>
<dbReference type="PANTHER" id="PTHR11138">
    <property type="entry name" value="METHIONYL-TRNA FORMYLTRANSFERASE"/>
    <property type="match status" value="1"/>
</dbReference>
<proteinExistence type="inferred from homology"/>
<gene>
    <name evidence="7" type="ORF">MGWOODY_Clf2759</name>
</gene>
<feature type="domain" description="Formyl transferase N-terminal" evidence="5">
    <location>
        <begin position="1"/>
        <end position="178"/>
    </location>
</feature>
<keyword evidence="3 7" id="KW-0808">Transferase</keyword>
<dbReference type="SUPFAM" id="SSF53328">
    <property type="entry name" value="Formyltransferase"/>
    <property type="match status" value="1"/>
</dbReference>
<reference evidence="7" key="1">
    <citation type="submission" date="2015-10" db="EMBL/GenBank/DDBJ databases">
        <authorList>
            <person name="Gilbert D.G."/>
        </authorList>
    </citation>
    <scope>NUCLEOTIDE SEQUENCE</scope>
</reference>
<evidence type="ECO:0000256" key="3">
    <source>
        <dbReference type="ARBA" id="ARBA00022679"/>
    </source>
</evidence>
<dbReference type="NCBIfam" id="TIGR00460">
    <property type="entry name" value="fmt"/>
    <property type="match status" value="1"/>
</dbReference>
<organism evidence="7">
    <name type="scientific">hydrothermal vent metagenome</name>
    <dbReference type="NCBI Taxonomy" id="652676"/>
    <lineage>
        <taxon>unclassified sequences</taxon>
        <taxon>metagenomes</taxon>
        <taxon>ecological metagenomes</taxon>
    </lineage>
</organism>
<protein>
    <recommendedName>
        <fullName evidence="2">methionyl-tRNA formyltransferase</fullName>
        <ecNumber evidence="2">2.1.2.9</ecNumber>
    </recommendedName>
</protein>
<dbReference type="SUPFAM" id="SSF50486">
    <property type="entry name" value="FMT C-terminal domain-like"/>
    <property type="match status" value="1"/>
</dbReference>
<dbReference type="InterPro" id="IPR036477">
    <property type="entry name" value="Formyl_transf_N_sf"/>
</dbReference>
<evidence type="ECO:0000259" key="5">
    <source>
        <dbReference type="Pfam" id="PF00551"/>
    </source>
</evidence>
<name>A0A170Q996_9ZZZZ</name>
<dbReference type="InterPro" id="IPR005794">
    <property type="entry name" value="Fmt"/>
</dbReference>
<accession>A0A170Q996</accession>
<dbReference type="Gene3D" id="3.40.50.12230">
    <property type="match status" value="1"/>
</dbReference>
<dbReference type="InterPro" id="IPR005793">
    <property type="entry name" value="Formyl_trans_C"/>
</dbReference>
<dbReference type="Pfam" id="PF02911">
    <property type="entry name" value="Formyl_trans_C"/>
    <property type="match status" value="1"/>
</dbReference>
<evidence type="ECO:0000256" key="1">
    <source>
        <dbReference type="ARBA" id="ARBA00010699"/>
    </source>
</evidence>
<dbReference type="GO" id="GO:0005829">
    <property type="term" value="C:cytosol"/>
    <property type="evidence" value="ECO:0007669"/>
    <property type="project" value="TreeGrafter"/>
</dbReference>
<dbReference type="CDD" id="cd08646">
    <property type="entry name" value="FMT_core_Met-tRNA-FMT_N"/>
    <property type="match status" value="1"/>
</dbReference>
<feature type="domain" description="Formyl transferase C-terminal" evidence="6">
    <location>
        <begin position="205"/>
        <end position="304"/>
    </location>
</feature>
<evidence type="ECO:0000259" key="6">
    <source>
        <dbReference type="Pfam" id="PF02911"/>
    </source>
</evidence>
<dbReference type="InterPro" id="IPR011034">
    <property type="entry name" value="Formyl_transferase-like_C_sf"/>
</dbReference>
<dbReference type="InterPro" id="IPR041711">
    <property type="entry name" value="Met-tRNA-FMT_N"/>
</dbReference>
<dbReference type="EC" id="2.1.2.9" evidence="2"/>
<dbReference type="EMBL" id="FAXA01000055">
    <property type="protein sequence ID" value="CUV01357.1"/>
    <property type="molecule type" value="Genomic_DNA"/>
</dbReference>
<dbReference type="AlphaFoldDB" id="A0A170Q996"/>
<dbReference type="InterPro" id="IPR044135">
    <property type="entry name" value="Met-tRNA-FMT_C"/>
</dbReference>